<keyword evidence="1" id="KW-0812">Transmembrane</keyword>
<dbReference type="PANTHER" id="PTHR36834">
    <property type="entry name" value="MEMBRANE PROTEIN-RELATED"/>
    <property type="match status" value="1"/>
</dbReference>
<evidence type="ECO:0000256" key="1">
    <source>
        <dbReference type="SAM" id="Phobius"/>
    </source>
</evidence>
<reference evidence="3" key="1">
    <citation type="submission" date="2020-12" db="EMBL/GenBank/DDBJ databases">
        <title>Vagococcus allomyrinae sp. nov. and Enterococcus lavae sp. nov., isolated from the larvae of Allomyrina dichotoma.</title>
        <authorList>
            <person name="Lee S.D."/>
        </authorList>
    </citation>
    <scope>NUCLEOTIDE SEQUENCE</scope>
    <source>
        <strain evidence="3">BWB3-3</strain>
    </source>
</reference>
<evidence type="ECO:0000259" key="2">
    <source>
        <dbReference type="Pfam" id="PF04892"/>
    </source>
</evidence>
<evidence type="ECO:0000313" key="3">
    <source>
        <dbReference type="EMBL" id="MBP1040486.1"/>
    </source>
</evidence>
<proteinExistence type="predicted"/>
<feature type="domain" description="VanZ-like" evidence="2">
    <location>
        <begin position="18"/>
        <end position="134"/>
    </location>
</feature>
<dbReference type="RefSeq" id="WP_209525501.1">
    <property type="nucleotide sequence ID" value="NZ_JAEEGA010000003.1"/>
</dbReference>
<keyword evidence="1" id="KW-0472">Membrane</keyword>
<dbReference type="EMBL" id="JAEEGA010000003">
    <property type="protein sequence ID" value="MBP1040486.1"/>
    <property type="molecule type" value="Genomic_DNA"/>
</dbReference>
<feature type="transmembrane region" description="Helical" evidence="1">
    <location>
        <begin position="118"/>
        <end position="139"/>
    </location>
</feature>
<gene>
    <name evidence="3" type="ORF">I6N95_05680</name>
</gene>
<dbReference type="Pfam" id="PF04892">
    <property type="entry name" value="VanZ"/>
    <property type="match status" value="1"/>
</dbReference>
<evidence type="ECO:0000313" key="4">
    <source>
        <dbReference type="Proteomes" id="UP000674938"/>
    </source>
</evidence>
<sequence length="172" mass="19493">MKNKKVSWQVNLLFWVMFLVYLYVLVSTILFKGNSPVDMLNYASSGPRRVNWEAFYFMNDLKDINVVGNLLLFIPLGMYLAVLLKRKWPGVLLMFLLSVSFEAAQFIFNIGALDVDDVILNVLGGVLGMGIIGFLSLFLKNKQRLKTFMAIASTLIGVPLIILYSLLKFANR</sequence>
<dbReference type="AlphaFoldDB" id="A0A940P668"/>
<keyword evidence="4" id="KW-1185">Reference proteome</keyword>
<feature type="transmembrane region" description="Helical" evidence="1">
    <location>
        <begin position="148"/>
        <end position="167"/>
    </location>
</feature>
<feature type="transmembrane region" description="Helical" evidence="1">
    <location>
        <begin position="66"/>
        <end position="84"/>
    </location>
</feature>
<name>A0A940P668_9ENTE</name>
<dbReference type="InterPro" id="IPR006976">
    <property type="entry name" value="VanZ-like"/>
</dbReference>
<comment type="caution">
    <text evidence="3">The sequence shown here is derived from an EMBL/GenBank/DDBJ whole genome shotgun (WGS) entry which is preliminary data.</text>
</comment>
<protein>
    <submittedName>
        <fullName evidence="3">VanZ family protein</fullName>
    </submittedName>
</protein>
<dbReference type="InterPro" id="IPR053150">
    <property type="entry name" value="Teicoplanin_resist-assoc"/>
</dbReference>
<dbReference type="PANTHER" id="PTHR36834:SF2">
    <property type="entry name" value="MEMBRANE PROTEIN"/>
    <property type="match status" value="1"/>
</dbReference>
<keyword evidence="1" id="KW-1133">Transmembrane helix</keyword>
<feature type="transmembrane region" description="Helical" evidence="1">
    <location>
        <begin position="91"/>
        <end position="112"/>
    </location>
</feature>
<dbReference type="Proteomes" id="UP000674938">
    <property type="component" value="Unassembled WGS sequence"/>
</dbReference>
<feature type="transmembrane region" description="Helical" evidence="1">
    <location>
        <begin position="12"/>
        <end position="31"/>
    </location>
</feature>
<accession>A0A940P668</accession>
<organism evidence="3 4">
    <name type="scientific">Vagococcus allomyrinae</name>
    <dbReference type="NCBI Taxonomy" id="2794353"/>
    <lineage>
        <taxon>Bacteria</taxon>
        <taxon>Bacillati</taxon>
        <taxon>Bacillota</taxon>
        <taxon>Bacilli</taxon>
        <taxon>Lactobacillales</taxon>
        <taxon>Enterococcaceae</taxon>
        <taxon>Vagococcus</taxon>
    </lineage>
</organism>